<name>A0ABS0JEW9_9ACTN</name>
<evidence type="ECO:0000313" key="1">
    <source>
        <dbReference type="EMBL" id="MBG6065614.1"/>
    </source>
</evidence>
<gene>
    <name evidence="1" type="ORF">IW248_001901</name>
</gene>
<accession>A0ABS0JEW9</accession>
<reference evidence="1 2" key="1">
    <citation type="submission" date="2020-11" db="EMBL/GenBank/DDBJ databases">
        <title>Sequencing the genomes of 1000 actinobacteria strains.</title>
        <authorList>
            <person name="Klenk H.-P."/>
        </authorList>
    </citation>
    <scope>NUCLEOTIDE SEQUENCE [LARGE SCALE GENOMIC DNA]</scope>
    <source>
        <strain evidence="1 2">DSM 101692</strain>
    </source>
</reference>
<keyword evidence="2" id="KW-1185">Reference proteome</keyword>
<sequence>MPFTEEQAVHALTVLTRLAQREQNVGRWIVDALLRDPARLVGPAIRVAVETGQPMGVHLDRVLRETDLPTEVLVAARASIPPHTTVLGSTDAVITGILLDRGVGAGTPEHAGLAVQHAERLLETGDLARASEVAATAVEAARQHPGLHLLEALRVRSACHTASGEHLAAIRTAQAAVHALAELGIRSPGVVATTWHTLSVRLLNAGRAGPAAAASDSAEIHARLAIDSAAAERGDIGGAYHLLGLVSLGRAQALIDADRPEEALDPAMRAVTIIREHAVQSPDGHGVEHAQAILTAARALAARREAADESDPLVAAARGAVAEALPAAVIELCRDRGRRRDLNGMRVYAAFAVNIFTKIGAKAAAVLVDAFVDLGLSWLDNVGGEPVERVDAAAVVIEAAVAVGRTLDDNERLAFQRALIARGRLYERLADGPDTEAEAASREAVRVARDGPLLARAVAANSLANRLANAGRIEEAARAEADAVRDLAAFYQPDRADQVFVAAAWTRRLFVLTEPGGGPDDDLLGFAVSLLTSYRPHRAADTVLGNLTAIGFEAVMVHVRRGDAEGAARAHRALGALADATGDEGVRRARVLVAFSALCGHLRAGRVDLAVEAHDDVAGVRCGDEQVVQWARCANALINVYVDTNFAAAQELAMRAGPALRSPQYLAALPSLGENDPSGYLAWLDEIVAGHGVIPGADRVTLEALEADYRATVAQRRRDFGEHHEATLATRVKYAQILHWLGRTAEARTELGAAVEASRSQRGPDHEQTRALQERLDALPTESG</sequence>
<comment type="caution">
    <text evidence="1">The sequence shown here is derived from an EMBL/GenBank/DDBJ whole genome shotgun (WGS) entry which is preliminary data.</text>
</comment>
<organism evidence="1 2">
    <name type="scientific">Micromonospora ureilytica</name>
    <dbReference type="NCBI Taxonomy" id="709868"/>
    <lineage>
        <taxon>Bacteria</taxon>
        <taxon>Bacillati</taxon>
        <taxon>Actinomycetota</taxon>
        <taxon>Actinomycetes</taxon>
        <taxon>Micromonosporales</taxon>
        <taxon>Micromonosporaceae</taxon>
        <taxon>Micromonospora</taxon>
    </lineage>
</organism>
<protein>
    <submittedName>
        <fullName evidence="1">Tetratricopeptide (TPR) repeat protein</fullName>
    </submittedName>
</protein>
<dbReference type="RefSeq" id="WP_196926634.1">
    <property type="nucleotide sequence ID" value="NZ_JADOTX010000001.1"/>
</dbReference>
<dbReference type="EMBL" id="JADOTX010000001">
    <property type="protein sequence ID" value="MBG6065614.1"/>
    <property type="molecule type" value="Genomic_DNA"/>
</dbReference>
<proteinExistence type="predicted"/>
<dbReference type="InterPro" id="IPR011990">
    <property type="entry name" value="TPR-like_helical_dom_sf"/>
</dbReference>
<dbReference type="Gene3D" id="1.25.40.10">
    <property type="entry name" value="Tetratricopeptide repeat domain"/>
    <property type="match status" value="1"/>
</dbReference>
<evidence type="ECO:0000313" key="2">
    <source>
        <dbReference type="Proteomes" id="UP000614915"/>
    </source>
</evidence>
<dbReference type="Proteomes" id="UP000614915">
    <property type="component" value="Unassembled WGS sequence"/>
</dbReference>